<dbReference type="PANTHER" id="PTHR43808">
    <property type="entry name" value="ACETYLORNITHINE DEACETYLASE"/>
    <property type="match status" value="1"/>
</dbReference>
<dbReference type="CDD" id="cd03885">
    <property type="entry name" value="M20_CPDG2"/>
    <property type="match status" value="1"/>
</dbReference>
<dbReference type="GO" id="GO:0016787">
    <property type="term" value="F:hydrolase activity"/>
    <property type="evidence" value="ECO:0007669"/>
    <property type="project" value="UniProtKB-KW"/>
</dbReference>
<dbReference type="InterPro" id="IPR050072">
    <property type="entry name" value="Peptidase_M20A"/>
</dbReference>
<keyword evidence="7" id="KW-1185">Reference proteome</keyword>
<evidence type="ECO:0000256" key="3">
    <source>
        <dbReference type="ARBA" id="ARBA00023285"/>
    </source>
</evidence>
<dbReference type="InterPro" id="IPR011650">
    <property type="entry name" value="Peptidase_M20_dimer"/>
</dbReference>
<dbReference type="Pfam" id="PF01546">
    <property type="entry name" value="Peptidase_M20"/>
    <property type="match status" value="1"/>
</dbReference>
<proteinExistence type="predicted"/>
<dbReference type="AlphaFoldDB" id="A0A3N9TH58"/>
<dbReference type="InterPro" id="IPR036264">
    <property type="entry name" value="Bact_exopeptidase_dim_dom"/>
</dbReference>
<feature type="active site" evidence="4">
    <location>
        <position position="89"/>
    </location>
</feature>
<feature type="active site" description="Proton acceptor" evidence="4">
    <location>
        <position position="154"/>
    </location>
</feature>
<dbReference type="SUPFAM" id="SSF53187">
    <property type="entry name" value="Zn-dependent exopeptidases"/>
    <property type="match status" value="1"/>
</dbReference>
<comment type="caution">
    <text evidence="6">The sequence shown here is derived from an EMBL/GenBank/DDBJ whole genome shotgun (WGS) entry which is preliminary data.</text>
</comment>
<protein>
    <submittedName>
        <fullName evidence="6">M20 family peptidase</fullName>
    </submittedName>
</protein>
<keyword evidence="3" id="KW-0170">Cobalt</keyword>
<dbReference type="InterPro" id="IPR002933">
    <property type="entry name" value="Peptidase_M20"/>
</dbReference>
<feature type="domain" description="Peptidase M20 dimerisation" evidence="5">
    <location>
        <begin position="190"/>
        <end position="288"/>
    </location>
</feature>
<gene>
    <name evidence="6" type="ORF">EES38_09795</name>
</gene>
<name>A0A3N9TH58_9VIBR</name>
<dbReference type="Proteomes" id="UP000281112">
    <property type="component" value="Unassembled WGS sequence"/>
</dbReference>
<keyword evidence="2" id="KW-0378">Hydrolase</keyword>
<dbReference type="PANTHER" id="PTHR43808:SF9">
    <property type="entry name" value="BLL0789 PROTEIN"/>
    <property type="match status" value="1"/>
</dbReference>
<dbReference type="Pfam" id="PF07687">
    <property type="entry name" value="M20_dimer"/>
    <property type="match status" value="1"/>
</dbReference>
<evidence type="ECO:0000313" key="7">
    <source>
        <dbReference type="Proteomes" id="UP000281112"/>
    </source>
</evidence>
<evidence type="ECO:0000259" key="5">
    <source>
        <dbReference type="Pfam" id="PF07687"/>
    </source>
</evidence>
<evidence type="ECO:0000256" key="2">
    <source>
        <dbReference type="ARBA" id="ARBA00022801"/>
    </source>
</evidence>
<reference evidence="6 7" key="1">
    <citation type="submission" date="2018-11" db="EMBL/GenBank/DDBJ databases">
        <title>Vibrio LJC006 sp. nov., isolated from seawater during the bloom of the enteromorpha.</title>
        <authorList>
            <person name="Liang J."/>
        </authorList>
    </citation>
    <scope>NUCLEOTIDE SEQUENCE [LARGE SCALE GENOMIC DNA]</scope>
    <source>
        <strain evidence="6 7">LJC006</strain>
    </source>
</reference>
<dbReference type="EMBL" id="RJVQ01000003">
    <property type="protein sequence ID" value="RQW63529.1"/>
    <property type="molecule type" value="Genomic_DNA"/>
</dbReference>
<sequence length="386" mass="41741">MVEPGLIEYVETWLEQHNQDMVSMLETLVNIDSFSQNIDGVKKVRDTIIEHLTEGHVLAEAIDVQDTVGVLAFVGGERGKTFALTGHMDTVFPTGEVEIRPYTSDGERGYGPGVADMKAGLVMNTHLLMAFRSYELHNNVVLPFRLALLMTGDEEIGSPKGRNLIFKYLEQVDAVFNAEPGRVSGNVVTSRKGGGTYELKIKGKAAHAGVNHKDGISAIGALAEMITAIHGLTDYEKGITTNVGVISGGTTPNTVAEYASAKIDVRFVTIEQGEWLDFALQDIVTTHSTKVEVGLAKIAGFLPFEEKMSEMLMSVYREQSQALGLSIDGEFTGGCSDAGWTSSMGIPTLCATGPVGGHAHTSREYCLLNTFYERSRLVARCCVALV</sequence>
<accession>A0A3N9TH58</accession>
<dbReference type="InterPro" id="IPR017150">
    <property type="entry name" value="Pept_M20_glutamate_carboxypep"/>
</dbReference>
<dbReference type="GO" id="GO:0046872">
    <property type="term" value="F:metal ion binding"/>
    <property type="evidence" value="ECO:0007669"/>
    <property type="project" value="UniProtKB-KW"/>
</dbReference>
<organism evidence="6 7">
    <name type="scientific">Vibrio viridaestus</name>
    <dbReference type="NCBI Taxonomy" id="2487322"/>
    <lineage>
        <taxon>Bacteria</taxon>
        <taxon>Pseudomonadati</taxon>
        <taxon>Pseudomonadota</taxon>
        <taxon>Gammaproteobacteria</taxon>
        <taxon>Vibrionales</taxon>
        <taxon>Vibrionaceae</taxon>
        <taxon>Vibrio</taxon>
    </lineage>
</organism>
<dbReference type="OrthoDB" id="9776600at2"/>
<dbReference type="Gene3D" id="3.40.630.10">
    <property type="entry name" value="Zn peptidases"/>
    <property type="match status" value="1"/>
</dbReference>
<dbReference type="RefSeq" id="WP_124936991.1">
    <property type="nucleotide sequence ID" value="NZ_RJVQ01000003.1"/>
</dbReference>
<keyword evidence="1" id="KW-0479">Metal-binding</keyword>
<dbReference type="PIRSF" id="PIRSF037238">
    <property type="entry name" value="Carboxypeptidase_G2"/>
    <property type="match status" value="1"/>
</dbReference>
<evidence type="ECO:0000256" key="4">
    <source>
        <dbReference type="PIRSR" id="PIRSR037238-1"/>
    </source>
</evidence>
<evidence type="ECO:0000313" key="6">
    <source>
        <dbReference type="EMBL" id="RQW63529.1"/>
    </source>
</evidence>
<evidence type="ECO:0000256" key="1">
    <source>
        <dbReference type="ARBA" id="ARBA00022723"/>
    </source>
</evidence>
<dbReference type="Gene3D" id="3.30.70.360">
    <property type="match status" value="1"/>
</dbReference>
<dbReference type="SUPFAM" id="SSF55031">
    <property type="entry name" value="Bacterial exopeptidase dimerisation domain"/>
    <property type="match status" value="1"/>
</dbReference>